<evidence type="ECO:0000256" key="2">
    <source>
        <dbReference type="ARBA" id="ARBA00006706"/>
    </source>
</evidence>
<dbReference type="GO" id="GO:0016740">
    <property type="term" value="F:transferase activity"/>
    <property type="evidence" value="ECO:0007669"/>
    <property type="project" value="UniProtKB-KW"/>
</dbReference>
<evidence type="ECO:0000313" key="8">
    <source>
        <dbReference type="Proteomes" id="UP001596012"/>
    </source>
</evidence>
<comment type="caution">
    <text evidence="7">The sequence shown here is derived from an EMBL/GenBank/DDBJ whole genome shotgun (WGS) entry which is preliminary data.</text>
</comment>
<accession>A0ABV8YL67</accession>
<evidence type="ECO:0000256" key="6">
    <source>
        <dbReference type="RuleBase" id="RU004466"/>
    </source>
</evidence>
<dbReference type="SFLD" id="SFLDG01017">
    <property type="entry name" value="Polyprenyl_Transferase_Like"/>
    <property type="match status" value="1"/>
</dbReference>
<dbReference type="Gene3D" id="1.10.600.10">
    <property type="entry name" value="Farnesyl Diphosphate Synthase"/>
    <property type="match status" value="1"/>
</dbReference>
<dbReference type="InterPro" id="IPR033749">
    <property type="entry name" value="Polyprenyl_synt_CS"/>
</dbReference>
<evidence type="ECO:0000256" key="1">
    <source>
        <dbReference type="ARBA" id="ARBA00001946"/>
    </source>
</evidence>
<dbReference type="PANTHER" id="PTHR12001:SF85">
    <property type="entry name" value="SHORT CHAIN ISOPRENYL DIPHOSPHATE SYNTHASE"/>
    <property type="match status" value="1"/>
</dbReference>
<dbReference type="Proteomes" id="UP001596012">
    <property type="component" value="Unassembled WGS sequence"/>
</dbReference>
<dbReference type="PROSITE" id="PS00444">
    <property type="entry name" value="POLYPRENYL_SYNTHASE_2"/>
    <property type="match status" value="1"/>
</dbReference>
<comment type="similarity">
    <text evidence="2 6">Belongs to the FPP/GGPP synthase family.</text>
</comment>
<sequence>MSTDLAPTIDLDALRDRVDTVLAEFLRHPPAGIPSQRDRTGELTHALTDFVLAPGKRIRPLLCILGWHAAGGGDGEESLWQMAASLEVFHAFALIHDDIIDNSPTRRGRPSAHRAFAARHRAGPDADAFGVHAAILLGDLALVCSDALMNAAGLSTRQRQTVLPLLDAMRGEVLLGQHLDLLATGRPTGDVDEAMSIARLKTAKYTIERPLHLGVTLVGAHRDLLALCSAYALPLGEAFQLRDDLLGVFGDPSLTGKPVLDDLRSGKATVLMALATRRATPEQRRTLETLVGRADLGEEDAARVRRILQHTGARDAVESLITERYGRALAALDSDLLAPPIAAALRQIAARAAIRTA</sequence>
<dbReference type="EMBL" id="JBHSFG010000016">
    <property type="protein sequence ID" value="MFC4464538.1"/>
    <property type="molecule type" value="Genomic_DNA"/>
</dbReference>
<keyword evidence="4" id="KW-0479">Metal-binding</keyword>
<dbReference type="PANTHER" id="PTHR12001">
    <property type="entry name" value="GERANYLGERANYL PYROPHOSPHATE SYNTHASE"/>
    <property type="match status" value="1"/>
</dbReference>
<proteinExistence type="inferred from homology"/>
<dbReference type="Pfam" id="PF00348">
    <property type="entry name" value="polyprenyl_synt"/>
    <property type="match status" value="1"/>
</dbReference>
<dbReference type="RefSeq" id="WP_386339488.1">
    <property type="nucleotide sequence ID" value="NZ_JBHSFG010000016.1"/>
</dbReference>
<dbReference type="SFLD" id="SFLDS00005">
    <property type="entry name" value="Isoprenoid_Synthase_Type_I"/>
    <property type="match status" value="1"/>
</dbReference>
<comment type="cofactor">
    <cofactor evidence="1">
        <name>Mg(2+)</name>
        <dbReference type="ChEBI" id="CHEBI:18420"/>
    </cofactor>
</comment>
<keyword evidence="8" id="KW-1185">Reference proteome</keyword>
<dbReference type="EC" id="2.5.1.-" evidence="7"/>
<reference evidence="8" key="1">
    <citation type="journal article" date="2019" name="Int. J. Syst. Evol. Microbiol.">
        <title>The Global Catalogue of Microorganisms (GCM) 10K type strain sequencing project: providing services to taxonomists for standard genome sequencing and annotation.</title>
        <authorList>
            <consortium name="The Broad Institute Genomics Platform"/>
            <consortium name="The Broad Institute Genome Sequencing Center for Infectious Disease"/>
            <person name="Wu L."/>
            <person name="Ma J."/>
        </authorList>
    </citation>
    <scope>NUCLEOTIDE SEQUENCE [LARGE SCALE GENOMIC DNA]</scope>
    <source>
        <strain evidence="8">DT43</strain>
    </source>
</reference>
<protein>
    <submittedName>
        <fullName evidence="7">Polyprenyl synthetase family protein</fullName>
        <ecNumber evidence="7">2.5.1.-</ecNumber>
    </submittedName>
</protein>
<name>A0ABV8YL67_9ACTN</name>
<dbReference type="SUPFAM" id="SSF48576">
    <property type="entry name" value="Terpenoid synthases"/>
    <property type="match status" value="1"/>
</dbReference>
<dbReference type="InterPro" id="IPR000092">
    <property type="entry name" value="Polyprenyl_synt"/>
</dbReference>
<evidence type="ECO:0000256" key="5">
    <source>
        <dbReference type="ARBA" id="ARBA00022842"/>
    </source>
</evidence>
<dbReference type="CDD" id="cd00685">
    <property type="entry name" value="Trans_IPPS_HT"/>
    <property type="match status" value="1"/>
</dbReference>
<evidence type="ECO:0000313" key="7">
    <source>
        <dbReference type="EMBL" id="MFC4464538.1"/>
    </source>
</evidence>
<keyword evidence="3 6" id="KW-0808">Transferase</keyword>
<organism evidence="7 8">
    <name type="scientific">Streptomyces xiangluensis</name>
    <dbReference type="NCBI Taxonomy" id="2665720"/>
    <lineage>
        <taxon>Bacteria</taxon>
        <taxon>Bacillati</taxon>
        <taxon>Actinomycetota</taxon>
        <taxon>Actinomycetes</taxon>
        <taxon>Kitasatosporales</taxon>
        <taxon>Streptomycetaceae</taxon>
        <taxon>Streptomyces</taxon>
    </lineage>
</organism>
<dbReference type="InterPro" id="IPR008949">
    <property type="entry name" value="Isoprenoid_synthase_dom_sf"/>
</dbReference>
<gene>
    <name evidence="7" type="ORF">ACFPH6_08160</name>
</gene>
<dbReference type="PROSITE" id="PS00723">
    <property type="entry name" value="POLYPRENYL_SYNTHASE_1"/>
    <property type="match status" value="1"/>
</dbReference>
<evidence type="ECO:0000256" key="3">
    <source>
        <dbReference type="ARBA" id="ARBA00022679"/>
    </source>
</evidence>
<evidence type="ECO:0000256" key="4">
    <source>
        <dbReference type="ARBA" id="ARBA00022723"/>
    </source>
</evidence>
<keyword evidence="5" id="KW-0460">Magnesium</keyword>